<evidence type="ECO:0000313" key="2">
    <source>
        <dbReference type="EMBL" id="MPM46536.1"/>
    </source>
</evidence>
<keyword evidence="2" id="KW-0346">Stress response</keyword>
<gene>
    <name evidence="2" type="ORF">SDC9_93240</name>
</gene>
<reference evidence="2" key="1">
    <citation type="submission" date="2019-08" db="EMBL/GenBank/DDBJ databases">
        <authorList>
            <person name="Kucharzyk K."/>
            <person name="Murdoch R.W."/>
            <person name="Higgins S."/>
            <person name="Loffler F."/>
        </authorList>
    </citation>
    <scope>NUCLEOTIDE SEQUENCE</scope>
</reference>
<dbReference type="PROSITE" id="PS01031">
    <property type="entry name" value="SHSP"/>
    <property type="match status" value="1"/>
</dbReference>
<dbReference type="InterPro" id="IPR002068">
    <property type="entry name" value="A-crystallin/Hsp20_dom"/>
</dbReference>
<dbReference type="CDD" id="cd06471">
    <property type="entry name" value="ACD_LpsHSP_like"/>
    <property type="match status" value="1"/>
</dbReference>
<dbReference type="InterPro" id="IPR031107">
    <property type="entry name" value="Small_HSP"/>
</dbReference>
<sequence>MFEMIPFRKNNVTRRDDFFTPFFKNFFEDDFFTAMSNVQSNFKVDLKETEENYLVEADLPGIKKEAINVDFENNYLVITAKREDSVEDKKENYVRRERHYGEFKRSFYIDNVDENNINASFNDGVLKITLPKLTKGNDKKKKIDIQ</sequence>
<name>A0A645A0S9_9ZZZZ</name>
<dbReference type="PANTHER" id="PTHR11527">
    <property type="entry name" value="HEAT-SHOCK PROTEIN 20 FAMILY MEMBER"/>
    <property type="match status" value="1"/>
</dbReference>
<proteinExistence type="predicted"/>
<accession>A0A645A0S9</accession>
<dbReference type="SUPFAM" id="SSF49764">
    <property type="entry name" value="HSP20-like chaperones"/>
    <property type="match status" value="1"/>
</dbReference>
<dbReference type="Pfam" id="PF00011">
    <property type="entry name" value="HSP20"/>
    <property type="match status" value="1"/>
</dbReference>
<evidence type="ECO:0000259" key="1">
    <source>
        <dbReference type="PROSITE" id="PS01031"/>
    </source>
</evidence>
<dbReference type="Gene3D" id="2.60.40.790">
    <property type="match status" value="1"/>
</dbReference>
<dbReference type="InterPro" id="IPR053570">
    <property type="entry name" value="sHSP/HSP20"/>
</dbReference>
<organism evidence="2">
    <name type="scientific">bioreactor metagenome</name>
    <dbReference type="NCBI Taxonomy" id="1076179"/>
    <lineage>
        <taxon>unclassified sequences</taxon>
        <taxon>metagenomes</taxon>
        <taxon>ecological metagenomes</taxon>
    </lineage>
</organism>
<feature type="domain" description="SHSP" evidence="1">
    <location>
        <begin position="33"/>
        <end position="146"/>
    </location>
</feature>
<protein>
    <submittedName>
        <fullName evidence="2">18 kDa heat shock protein</fullName>
    </submittedName>
</protein>
<dbReference type="EMBL" id="VSSQ01011317">
    <property type="protein sequence ID" value="MPM46536.1"/>
    <property type="molecule type" value="Genomic_DNA"/>
</dbReference>
<comment type="caution">
    <text evidence="2">The sequence shown here is derived from an EMBL/GenBank/DDBJ whole genome shotgun (WGS) entry which is preliminary data.</text>
</comment>
<dbReference type="NCBIfam" id="NF042420">
    <property type="entry name" value="Hsp18_Clos"/>
    <property type="match status" value="1"/>
</dbReference>
<dbReference type="InterPro" id="IPR008978">
    <property type="entry name" value="HSP20-like_chaperone"/>
</dbReference>
<dbReference type="AlphaFoldDB" id="A0A645A0S9"/>